<dbReference type="EC" id="3.4.24.-" evidence="11"/>
<keyword evidence="11" id="KW-0479">Metal-binding</keyword>
<dbReference type="CDD" id="cd06163">
    <property type="entry name" value="S2P-M50_PDZ_RseP-like"/>
    <property type="match status" value="1"/>
</dbReference>
<dbReference type="PROSITE" id="PS50106">
    <property type="entry name" value="PDZ"/>
    <property type="match status" value="1"/>
</dbReference>
<feature type="domain" description="PDZ" evidence="12">
    <location>
        <begin position="106"/>
        <end position="165"/>
    </location>
</feature>
<keyword evidence="5 11" id="KW-0812">Transmembrane</keyword>
<dbReference type="PANTHER" id="PTHR42837">
    <property type="entry name" value="REGULATOR OF SIGMA-E PROTEASE RSEP"/>
    <property type="match status" value="1"/>
</dbReference>
<dbReference type="InterPro" id="IPR004387">
    <property type="entry name" value="Pept_M50_Zn"/>
</dbReference>
<evidence type="ECO:0000256" key="11">
    <source>
        <dbReference type="RuleBase" id="RU362031"/>
    </source>
</evidence>
<dbReference type="InterPro" id="IPR036034">
    <property type="entry name" value="PDZ_sf"/>
</dbReference>
<dbReference type="Pfam" id="PF17820">
    <property type="entry name" value="PDZ_6"/>
    <property type="match status" value="1"/>
</dbReference>
<dbReference type="OrthoDB" id="9782003at2"/>
<dbReference type="Pfam" id="PF02163">
    <property type="entry name" value="Peptidase_M50"/>
    <property type="match status" value="1"/>
</dbReference>
<accession>A0A1Z4LVK8</accession>
<comment type="subcellular location">
    <subcellularLocation>
        <location evidence="2">Membrane</location>
        <topology evidence="2">Multi-pass membrane protein</topology>
    </subcellularLocation>
</comment>
<keyword evidence="9 11" id="KW-0482">Metalloprotease</keyword>
<evidence type="ECO:0000256" key="10">
    <source>
        <dbReference type="ARBA" id="ARBA00023136"/>
    </source>
</evidence>
<keyword evidence="14" id="KW-1185">Reference proteome</keyword>
<dbReference type="GO" id="GO:0004222">
    <property type="term" value="F:metalloendopeptidase activity"/>
    <property type="evidence" value="ECO:0007669"/>
    <property type="project" value="InterPro"/>
</dbReference>
<evidence type="ECO:0000256" key="4">
    <source>
        <dbReference type="ARBA" id="ARBA00022670"/>
    </source>
</evidence>
<evidence type="ECO:0000256" key="3">
    <source>
        <dbReference type="ARBA" id="ARBA00007931"/>
    </source>
</evidence>
<evidence type="ECO:0000256" key="8">
    <source>
        <dbReference type="ARBA" id="ARBA00022989"/>
    </source>
</evidence>
<evidence type="ECO:0000256" key="7">
    <source>
        <dbReference type="ARBA" id="ARBA00022833"/>
    </source>
</evidence>
<evidence type="ECO:0000256" key="9">
    <source>
        <dbReference type="ARBA" id="ARBA00023049"/>
    </source>
</evidence>
<evidence type="ECO:0000313" key="13">
    <source>
        <dbReference type="EMBL" id="BAY85272.1"/>
    </source>
</evidence>
<feature type="transmembrane region" description="Helical" evidence="11">
    <location>
        <begin position="92"/>
        <end position="110"/>
    </location>
</feature>
<name>A0A1Z4LVK8_9CYAN</name>
<dbReference type="SUPFAM" id="SSF50156">
    <property type="entry name" value="PDZ domain-like"/>
    <property type="match status" value="1"/>
</dbReference>
<protein>
    <recommendedName>
        <fullName evidence="11">Zinc metalloprotease</fullName>
        <ecNumber evidence="11">3.4.24.-</ecNumber>
    </recommendedName>
</protein>
<dbReference type="CDD" id="cd23081">
    <property type="entry name" value="cpPDZ_EcRseP-like"/>
    <property type="match status" value="1"/>
</dbReference>
<dbReference type="NCBIfam" id="TIGR00054">
    <property type="entry name" value="RIP metalloprotease RseP"/>
    <property type="match status" value="2"/>
</dbReference>
<dbReference type="GO" id="GO:0046872">
    <property type="term" value="F:metal ion binding"/>
    <property type="evidence" value="ECO:0007669"/>
    <property type="project" value="UniProtKB-KW"/>
</dbReference>
<dbReference type="Proteomes" id="UP000218418">
    <property type="component" value="Chromosome"/>
</dbReference>
<dbReference type="InterPro" id="IPR041489">
    <property type="entry name" value="PDZ_6"/>
</dbReference>
<keyword evidence="4" id="KW-0645">Protease</keyword>
<dbReference type="PANTHER" id="PTHR42837:SF2">
    <property type="entry name" value="MEMBRANE METALLOPROTEASE ARASP2, CHLOROPLASTIC-RELATED"/>
    <property type="match status" value="1"/>
</dbReference>
<evidence type="ECO:0000256" key="6">
    <source>
        <dbReference type="ARBA" id="ARBA00022801"/>
    </source>
</evidence>
<feature type="transmembrane region" description="Helical" evidence="11">
    <location>
        <begin position="282"/>
        <end position="303"/>
    </location>
</feature>
<dbReference type="GO" id="GO:0006508">
    <property type="term" value="P:proteolysis"/>
    <property type="evidence" value="ECO:0007669"/>
    <property type="project" value="UniProtKB-KW"/>
</dbReference>
<dbReference type="Gene3D" id="2.30.42.10">
    <property type="match status" value="1"/>
</dbReference>
<organism evidence="13 14">
    <name type="scientific">Calothrix parasitica NIES-267</name>
    <dbReference type="NCBI Taxonomy" id="1973488"/>
    <lineage>
        <taxon>Bacteria</taxon>
        <taxon>Bacillati</taxon>
        <taxon>Cyanobacteriota</taxon>
        <taxon>Cyanophyceae</taxon>
        <taxon>Nostocales</taxon>
        <taxon>Calotrichaceae</taxon>
        <taxon>Calothrix</taxon>
    </lineage>
</organism>
<dbReference type="AlphaFoldDB" id="A0A1Z4LVK8"/>
<evidence type="ECO:0000256" key="1">
    <source>
        <dbReference type="ARBA" id="ARBA00001947"/>
    </source>
</evidence>
<keyword evidence="6 11" id="KW-0378">Hydrolase</keyword>
<keyword evidence="8 11" id="KW-1133">Transmembrane helix</keyword>
<dbReference type="SMART" id="SM00228">
    <property type="entry name" value="PDZ"/>
    <property type="match status" value="1"/>
</dbReference>
<reference evidence="13 14" key="1">
    <citation type="submission" date="2017-06" db="EMBL/GenBank/DDBJ databases">
        <title>Genome sequencing of cyanobaciteial culture collection at National Institute for Environmental Studies (NIES).</title>
        <authorList>
            <person name="Hirose Y."/>
            <person name="Shimura Y."/>
            <person name="Fujisawa T."/>
            <person name="Nakamura Y."/>
            <person name="Kawachi M."/>
        </authorList>
    </citation>
    <scope>NUCLEOTIDE SEQUENCE [LARGE SCALE GENOMIC DNA]</scope>
    <source>
        <strain evidence="13 14">NIES-267</strain>
    </source>
</reference>
<evidence type="ECO:0000259" key="12">
    <source>
        <dbReference type="PROSITE" id="PS50106"/>
    </source>
</evidence>
<dbReference type="EMBL" id="AP018227">
    <property type="protein sequence ID" value="BAY85272.1"/>
    <property type="molecule type" value="Genomic_DNA"/>
</dbReference>
<comment type="cofactor">
    <cofactor evidence="1 11">
        <name>Zn(2+)</name>
        <dbReference type="ChEBI" id="CHEBI:29105"/>
    </cofactor>
</comment>
<keyword evidence="7 11" id="KW-0862">Zinc</keyword>
<evidence type="ECO:0000313" key="14">
    <source>
        <dbReference type="Proteomes" id="UP000218418"/>
    </source>
</evidence>
<gene>
    <name evidence="13" type="ORF">NIES267_47710</name>
</gene>
<proteinExistence type="inferred from homology"/>
<evidence type="ECO:0000256" key="2">
    <source>
        <dbReference type="ARBA" id="ARBA00004141"/>
    </source>
</evidence>
<feature type="transmembrane region" description="Helical" evidence="11">
    <location>
        <begin position="329"/>
        <end position="347"/>
    </location>
</feature>
<sequence length="367" mass="38923">MSVLAAIAVLAVLIFVHELGHFVAARSQGIHVNRFSLGFGPVLLKYQGSETEYAVRAFPLGGFVGFPDDDPDSTIEPDDPNLLRNRPVLDRAIVISAGVIANLIFAYFLLVSQVGFVGIPEASQPGVLIPKLAPDMSMAATEAGLKAGDVILAADGTEFDTSVQNTPLLSDIIKKHPGEPIELKVKRGDKNLNLTVVPEDKSGSGSIGVALSHNGKIERRSSKNVLEAFSVGATQFENIISQTVQGFGKLVTNFGQTASQVAGPVKIVKIGASIAQNDTGSLFFFAALISINLAFINILPLPALDGGQLAFLLIEGVRGKPLPNRIQEGVMQTGLVLLLGVGILLIVKETSQLEWVQKLFESATPKL</sequence>
<evidence type="ECO:0000256" key="5">
    <source>
        <dbReference type="ARBA" id="ARBA00022692"/>
    </source>
</evidence>
<keyword evidence="10 11" id="KW-0472">Membrane</keyword>
<dbReference type="InterPro" id="IPR008915">
    <property type="entry name" value="Peptidase_M50"/>
</dbReference>
<dbReference type="GO" id="GO:0016020">
    <property type="term" value="C:membrane"/>
    <property type="evidence" value="ECO:0007669"/>
    <property type="project" value="UniProtKB-SubCell"/>
</dbReference>
<dbReference type="InterPro" id="IPR001478">
    <property type="entry name" value="PDZ"/>
</dbReference>
<comment type="similarity">
    <text evidence="3 11">Belongs to the peptidase M50B family.</text>
</comment>